<dbReference type="InterPro" id="IPR009447">
    <property type="entry name" value="PIGW/GWT1"/>
</dbReference>
<keyword evidence="5" id="KW-0256">Endoplasmic reticulum</keyword>
<feature type="transmembrane region" description="Helical" evidence="5">
    <location>
        <begin position="324"/>
        <end position="345"/>
    </location>
</feature>
<dbReference type="EMBL" id="GAKP01004502">
    <property type="protein sequence ID" value="JAC54450.1"/>
    <property type="molecule type" value="Transcribed_RNA"/>
</dbReference>
<keyword evidence="2 5" id="KW-0812">Transmembrane</keyword>
<keyword evidence="4 5" id="KW-0472">Membrane</keyword>
<feature type="transmembrane region" description="Helical" evidence="5">
    <location>
        <begin position="94"/>
        <end position="113"/>
    </location>
</feature>
<name>A0A034WJZ3_BACDO</name>
<proteinExistence type="inferred from homology"/>
<sequence length="515" mass="57691">MARIERAGTEFCAIDAPEPQCLCSKKQHFLNMIHNEINMDSTLIKQLTEKYEIPYWETFYNVIFILCTIMPVVFFIAIARIAGQEWDKKKSGGVFGKFIIEFVIIVIPTVLFVNVLNSYIGYVLIVFGLYVLVTLYHNYKTKTPQNYCYNLGGGRSYILTLVRAIINLLTAICILAVDFTCFPKDFRKTRRYGAGLMDIGIGLFVFAMGAVSRPPKTPADYKRAMFIVLPLLFLGLSRTLIILHINYNQDVHEYGQHLNAFFTLGLTKLLGSSLSGLVKSGSAHVATGAAIAVMHEFCLQWYISQFVMDAHMPRDAFVPANREGIFSLPGFVVIYLISIAIGKALRVSDGRVSYKVLLNKLRTFGLASIGLWLSVISCIFTISIARVTCNLGYILWILAIALTMIFISMLVFHLVLNISWSTRASKTTDETYTSTTPFIGSASTPGTNVLPTLVEAVNKNGLTFFLLANVLTGFVNMFLEPSERYDNESIFILTIYMLISTGFVQLLHHFSIRLA</sequence>
<evidence type="ECO:0000256" key="4">
    <source>
        <dbReference type="ARBA" id="ARBA00023136"/>
    </source>
</evidence>
<feature type="transmembrane region" description="Helical" evidence="5">
    <location>
        <begin position="285"/>
        <end position="304"/>
    </location>
</feature>
<evidence type="ECO:0000256" key="1">
    <source>
        <dbReference type="ARBA" id="ARBA00004141"/>
    </source>
</evidence>
<dbReference type="GO" id="GO:0005789">
    <property type="term" value="C:endoplasmic reticulum membrane"/>
    <property type="evidence" value="ECO:0007669"/>
    <property type="project" value="UniProtKB-SubCell"/>
</dbReference>
<feature type="transmembrane region" description="Helical" evidence="5">
    <location>
        <begin position="491"/>
        <end position="510"/>
    </location>
</feature>
<dbReference type="GO" id="GO:0032216">
    <property type="term" value="F:glucosaminyl-phosphatidylinositol O-acyltransferase activity"/>
    <property type="evidence" value="ECO:0007669"/>
    <property type="project" value="TreeGrafter"/>
</dbReference>
<dbReference type="Pfam" id="PF06423">
    <property type="entry name" value="GWT1"/>
    <property type="match status" value="1"/>
</dbReference>
<organism evidence="6">
    <name type="scientific">Bactrocera dorsalis</name>
    <name type="common">Oriental fruit fly</name>
    <name type="synonym">Dacus dorsalis</name>
    <dbReference type="NCBI Taxonomy" id="27457"/>
    <lineage>
        <taxon>Eukaryota</taxon>
        <taxon>Metazoa</taxon>
        <taxon>Ecdysozoa</taxon>
        <taxon>Arthropoda</taxon>
        <taxon>Hexapoda</taxon>
        <taxon>Insecta</taxon>
        <taxon>Pterygota</taxon>
        <taxon>Neoptera</taxon>
        <taxon>Endopterygota</taxon>
        <taxon>Diptera</taxon>
        <taxon>Brachycera</taxon>
        <taxon>Muscomorpha</taxon>
        <taxon>Tephritoidea</taxon>
        <taxon>Tephritidae</taxon>
        <taxon>Bactrocera</taxon>
        <taxon>Bactrocera</taxon>
    </lineage>
</organism>
<keyword evidence="3 5" id="KW-1133">Transmembrane helix</keyword>
<evidence type="ECO:0000256" key="2">
    <source>
        <dbReference type="ARBA" id="ARBA00022692"/>
    </source>
</evidence>
<feature type="transmembrane region" description="Helical" evidence="5">
    <location>
        <begin position="461"/>
        <end position="479"/>
    </location>
</feature>
<accession>A0A034WJZ3</accession>
<dbReference type="GO" id="GO:0006506">
    <property type="term" value="P:GPI anchor biosynthetic process"/>
    <property type="evidence" value="ECO:0007669"/>
    <property type="project" value="UniProtKB-UniPathway"/>
</dbReference>
<dbReference type="AlphaFoldDB" id="A0A034WJZ3"/>
<feature type="transmembrane region" description="Helical" evidence="5">
    <location>
        <begin position="119"/>
        <end position="136"/>
    </location>
</feature>
<comment type="pathway">
    <text evidence="5">Glycolipid biosynthesis; glycosylphosphatidylinositol-anchor biosynthesis.</text>
</comment>
<dbReference type="PANTHER" id="PTHR20661">
    <property type="entry name" value="PHOSPHATIDYLINOSITOL-GLYCAN BIOSYNTHESIS CLASS W PROTEIN"/>
    <property type="match status" value="1"/>
</dbReference>
<reference evidence="6" key="1">
    <citation type="journal article" date="2014" name="BMC Genomics">
        <title>Characterizing the developmental transcriptome of the oriental fruit fly, Bactrocera dorsalis (Diptera: Tephritidae) through comparative genomic analysis with Drosophila melanogaster utilizing modENCODE datasets.</title>
        <authorList>
            <person name="Geib S.M."/>
            <person name="Calla B."/>
            <person name="Hall B."/>
            <person name="Hou S."/>
            <person name="Manoukis N.C."/>
        </authorList>
    </citation>
    <scope>NUCLEOTIDE SEQUENCE</scope>
    <source>
        <strain evidence="6">Punador</strain>
    </source>
</reference>
<comment type="function">
    <text evidence="5">A acetyltransferase, which acetylates the inositol ring of phosphatidylinositol during biosynthesis of GPI-anchor.</text>
</comment>
<dbReference type="GO" id="GO:0072659">
    <property type="term" value="P:protein localization to plasma membrane"/>
    <property type="evidence" value="ECO:0007669"/>
    <property type="project" value="TreeGrafter"/>
</dbReference>
<feature type="transmembrane region" description="Helical" evidence="5">
    <location>
        <begin position="393"/>
        <end position="416"/>
    </location>
</feature>
<comment type="subcellular location">
    <subcellularLocation>
        <location evidence="5">Endoplasmic reticulum membrane</location>
        <topology evidence="5">Multi-pass membrane protein</topology>
    </subcellularLocation>
    <subcellularLocation>
        <location evidence="1">Membrane</location>
        <topology evidence="1">Multi-pass membrane protein</topology>
    </subcellularLocation>
</comment>
<dbReference type="UniPathway" id="UPA00196"/>
<keyword evidence="5" id="KW-0337">GPI-anchor biosynthesis</keyword>
<protein>
    <recommendedName>
        <fullName evidence="5">Phosphatidylinositol-glycan biosynthesis class W protein</fullName>
        <ecNumber evidence="5">2.3.-.-</ecNumber>
    </recommendedName>
</protein>
<evidence type="ECO:0000256" key="5">
    <source>
        <dbReference type="RuleBase" id="RU280819"/>
    </source>
</evidence>
<dbReference type="PANTHER" id="PTHR20661:SF0">
    <property type="entry name" value="PHOSPHATIDYLINOSITOL-GLYCAN BIOSYNTHESIS CLASS W PROTEIN"/>
    <property type="match status" value="1"/>
</dbReference>
<evidence type="ECO:0000313" key="6">
    <source>
        <dbReference type="EMBL" id="JAC54450.1"/>
    </source>
</evidence>
<dbReference type="PIRSF" id="PIRSF017321">
    <property type="entry name" value="GWT1"/>
    <property type="match status" value="1"/>
</dbReference>
<feature type="transmembrane region" description="Helical" evidence="5">
    <location>
        <begin position="192"/>
        <end position="212"/>
    </location>
</feature>
<feature type="transmembrane region" description="Helical" evidence="5">
    <location>
        <begin position="157"/>
        <end position="177"/>
    </location>
</feature>
<keyword evidence="5" id="KW-0808">Transferase</keyword>
<comment type="similarity">
    <text evidence="5">Belongs to the PIGW family.</text>
</comment>
<dbReference type="EC" id="2.3.-.-" evidence="5"/>
<keyword evidence="5" id="KW-0012">Acyltransferase</keyword>
<evidence type="ECO:0000256" key="3">
    <source>
        <dbReference type="ARBA" id="ARBA00022989"/>
    </source>
</evidence>
<gene>
    <name evidence="6" type="primary">PIGW</name>
</gene>
<feature type="transmembrane region" description="Helical" evidence="5">
    <location>
        <begin position="224"/>
        <end position="245"/>
    </location>
</feature>
<feature type="transmembrane region" description="Helical" evidence="5">
    <location>
        <begin position="366"/>
        <end position="387"/>
    </location>
</feature>
<dbReference type="OrthoDB" id="15270at2759"/>
<feature type="transmembrane region" description="Helical" evidence="5">
    <location>
        <begin position="59"/>
        <end position="82"/>
    </location>
</feature>